<dbReference type="EMBL" id="JABZGR010000002">
    <property type="protein sequence ID" value="MBF0969711.1"/>
    <property type="molecule type" value="Genomic_DNA"/>
</dbReference>
<evidence type="ECO:0000313" key="2">
    <source>
        <dbReference type="Proteomes" id="UP000704068"/>
    </source>
</evidence>
<comment type="caution">
    <text evidence="1">The sequence shown here is derived from an EMBL/GenBank/DDBJ whole genome shotgun (WGS) entry which is preliminary data.</text>
</comment>
<dbReference type="AlphaFoldDB" id="A0A929RW03"/>
<gene>
    <name evidence="1" type="ORF">HXK21_01525</name>
</gene>
<dbReference type="Proteomes" id="UP000704068">
    <property type="component" value="Unassembled WGS sequence"/>
</dbReference>
<reference evidence="1" key="1">
    <citation type="submission" date="2020-04" db="EMBL/GenBank/DDBJ databases">
        <title>Deep metagenomics examines the oral microbiome during advanced dental caries in children, revealing novel taxa and co-occurrences with host molecules.</title>
        <authorList>
            <person name="Baker J.L."/>
            <person name="Morton J.T."/>
            <person name="Dinis M."/>
            <person name="Alvarez R."/>
            <person name="Tran N.C."/>
            <person name="Knight R."/>
            <person name="Edlund A."/>
        </authorList>
    </citation>
    <scope>NUCLEOTIDE SEQUENCE</scope>
    <source>
        <strain evidence="1">JCVI_34_bin.1</strain>
    </source>
</reference>
<evidence type="ECO:0000313" key="1">
    <source>
        <dbReference type="EMBL" id="MBF0969711.1"/>
    </source>
</evidence>
<protein>
    <submittedName>
        <fullName evidence="1">DUF4230 domain-containing protein</fullName>
    </submittedName>
</protein>
<accession>A0A929RW03</accession>
<dbReference type="PROSITE" id="PS51257">
    <property type="entry name" value="PROKAR_LIPOPROTEIN"/>
    <property type="match status" value="1"/>
</dbReference>
<dbReference type="InterPro" id="IPR025324">
    <property type="entry name" value="DUF4230"/>
</dbReference>
<dbReference type="Pfam" id="PF14014">
    <property type="entry name" value="DUF4230"/>
    <property type="match status" value="1"/>
</dbReference>
<name>A0A929RW03_9BACT</name>
<proteinExistence type="predicted"/>
<organism evidence="1 2">
    <name type="scientific">Alloprevotella tannerae</name>
    <dbReference type="NCBI Taxonomy" id="76122"/>
    <lineage>
        <taxon>Bacteria</taxon>
        <taxon>Pseudomonadati</taxon>
        <taxon>Bacteroidota</taxon>
        <taxon>Bacteroidia</taxon>
        <taxon>Bacteroidales</taxon>
        <taxon>Prevotellaceae</taxon>
        <taxon>Alloprevotella</taxon>
    </lineage>
</organism>
<sequence length="221" mass="24748">MNDMKYLILASCVFLFACSKSGKTDEDNNKVKIDTTATIVNQIVRCSRLYTTEYKIHKLVTHADTRRLEGKVLSVPVSLPLTVGDRKIAIPIDVTVKAYIDFSDFSAARIQRSEKGIVVTLPNPKVIVSSSKIDEKGIRQYIDLTRSRYSSAEVVAFAKQGEDSIVKHLDQTDILKSAERSAAQVLLPMLHRMGYDESQVVIRFDKNPTPTNVESLITIEQ</sequence>